<keyword evidence="3" id="KW-1185">Reference proteome</keyword>
<gene>
    <name evidence="2" type="ORF">F3K02_08970</name>
</gene>
<evidence type="ECO:0000313" key="2">
    <source>
        <dbReference type="EMBL" id="NWF45377.1"/>
    </source>
</evidence>
<dbReference type="SUPFAM" id="SSF52266">
    <property type="entry name" value="SGNH hydrolase"/>
    <property type="match status" value="1"/>
</dbReference>
<evidence type="ECO:0000313" key="3">
    <source>
        <dbReference type="Proteomes" id="UP000545507"/>
    </source>
</evidence>
<reference evidence="2 3" key="1">
    <citation type="submission" date="2019-09" db="EMBL/GenBank/DDBJ databases">
        <title>Hydrogenophaga aromatica sp. nov., isolated from a para-xylene-degrading enrichment culture.</title>
        <authorList>
            <person name="Tancsics A."/>
            <person name="Banerjee S."/>
        </authorList>
    </citation>
    <scope>NUCLEOTIDE SEQUENCE [LARGE SCALE GENOMIC DNA]</scope>
    <source>
        <strain evidence="2 3">D2P1</strain>
    </source>
</reference>
<proteinExistence type="predicted"/>
<protein>
    <recommendedName>
        <fullName evidence="1">SGNH hydrolase-type esterase domain-containing protein</fullName>
    </recommendedName>
</protein>
<dbReference type="RefSeq" id="WP_177135225.1">
    <property type="nucleotide sequence ID" value="NZ_VYGV01000006.1"/>
</dbReference>
<organism evidence="2 3">
    <name type="scientific">Hydrogenophaga aromaticivorans</name>
    <dbReference type="NCBI Taxonomy" id="2610898"/>
    <lineage>
        <taxon>Bacteria</taxon>
        <taxon>Pseudomonadati</taxon>
        <taxon>Pseudomonadota</taxon>
        <taxon>Betaproteobacteria</taxon>
        <taxon>Burkholderiales</taxon>
        <taxon>Comamonadaceae</taxon>
        <taxon>Hydrogenophaga</taxon>
    </lineage>
</organism>
<dbReference type="PANTHER" id="PTHR30383:SF5">
    <property type="entry name" value="SGNH HYDROLASE-TYPE ESTERASE DOMAIN-CONTAINING PROTEIN"/>
    <property type="match status" value="1"/>
</dbReference>
<dbReference type="Gene3D" id="3.40.50.1110">
    <property type="entry name" value="SGNH hydrolase"/>
    <property type="match status" value="1"/>
</dbReference>
<feature type="domain" description="SGNH hydrolase-type esterase" evidence="1">
    <location>
        <begin position="101"/>
        <end position="256"/>
    </location>
</feature>
<comment type="caution">
    <text evidence="2">The sequence shown here is derived from an EMBL/GenBank/DDBJ whole genome shotgun (WGS) entry which is preliminary data.</text>
</comment>
<dbReference type="Pfam" id="PF13472">
    <property type="entry name" value="Lipase_GDSL_2"/>
    <property type="match status" value="1"/>
</dbReference>
<dbReference type="InterPro" id="IPR036514">
    <property type="entry name" value="SGNH_hydro_sf"/>
</dbReference>
<dbReference type="PANTHER" id="PTHR30383">
    <property type="entry name" value="THIOESTERASE 1/PROTEASE 1/LYSOPHOSPHOLIPASE L1"/>
    <property type="match status" value="1"/>
</dbReference>
<accession>A0A7Y8GWI4</accession>
<dbReference type="InterPro" id="IPR051532">
    <property type="entry name" value="Ester_Hydrolysis_Enzymes"/>
</dbReference>
<dbReference type="AlphaFoldDB" id="A0A7Y8GWI4"/>
<evidence type="ECO:0000259" key="1">
    <source>
        <dbReference type="Pfam" id="PF13472"/>
    </source>
</evidence>
<dbReference type="InterPro" id="IPR013830">
    <property type="entry name" value="SGNH_hydro"/>
</dbReference>
<dbReference type="Proteomes" id="UP000545507">
    <property type="component" value="Unassembled WGS sequence"/>
</dbReference>
<sequence length="463" mass="48244">MRNIKYIGTKPTEDAFFDRTQIIWTPGKVDTVLDDALATEMLRFAEFEDAGDSQAVVNGVTLDPITNEVQVAGAALDAGQKADFRAGIGAGGLLKAGRASAIGTSITATGLASWFKQMCLYSGGMLRLATNAGVASNTTTQMVARIATDIPKTTKSDIVFIEGGTNDTAISDALTVQNIVGMYKYAQAIGASACVVLMPPRSDSTVNRDKIISKKLAVQTYCTENGLVLIDPFRNFIATDGGWLSGSSSDGIHPTAVVARAAALDAWDQISPMLQQAWDGLSAMTGVPGAIITTNDFLFDTNMDGAPDGWAGYAVNALVTTKTTVAGAIGNVWRMETAGVNGSAVGVAGERVEERTISGLTLAAGTRIAITGRVSLEGYDSGIRCHVRCLPNGGSSALALEPTVFSGDLDGAIVWAESVVPVAGSTSILIQFRLVTTGTSTPSVGAVELSEIQIWNLTEMGIV</sequence>
<dbReference type="EMBL" id="VYGV01000006">
    <property type="protein sequence ID" value="NWF45377.1"/>
    <property type="molecule type" value="Genomic_DNA"/>
</dbReference>
<name>A0A7Y8GWI4_9BURK</name>
<dbReference type="GO" id="GO:0004622">
    <property type="term" value="F:phosphatidylcholine lysophospholipase activity"/>
    <property type="evidence" value="ECO:0007669"/>
    <property type="project" value="TreeGrafter"/>
</dbReference>